<keyword evidence="2" id="KW-1185">Reference proteome</keyword>
<proteinExistence type="predicted"/>
<name>A0A7Y9LEV6_9ACTN</name>
<evidence type="ECO:0000313" key="1">
    <source>
        <dbReference type="EMBL" id="NYE74295.1"/>
    </source>
</evidence>
<comment type="caution">
    <text evidence="1">The sequence shown here is derived from an EMBL/GenBank/DDBJ whole genome shotgun (WGS) entry which is preliminary data.</text>
</comment>
<dbReference type="GO" id="GO:0008168">
    <property type="term" value="F:methyltransferase activity"/>
    <property type="evidence" value="ECO:0007669"/>
    <property type="project" value="UniProtKB-KW"/>
</dbReference>
<dbReference type="AlphaFoldDB" id="A0A7Y9LEV6"/>
<keyword evidence="1" id="KW-0830">Ubiquinone</keyword>
<evidence type="ECO:0000313" key="2">
    <source>
        <dbReference type="Proteomes" id="UP000569914"/>
    </source>
</evidence>
<keyword evidence="1" id="KW-0489">Methyltransferase</keyword>
<gene>
    <name evidence="1" type="ORF">BKA15_005624</name>
</gene>
<reference evidence="1 2" key="1">
    <citation type="submission" date="2020-07" db="EMBL/GenBank/DDBJ databases">
        <title>Sequencing the genomes of 1000 actinobacteria strains.</title>
        <authorList>
            <person name="Klenk H.-P."/>
        </authorList>
    </citation>
    <scope>NUCLEOTIDE SEQUENCE [LARGE SCALE GENOMIC DNA]</scope>
    <source>
        <strain evidence="1 2">DSM 22083</strain>
    </source>
</reference>
<organism evidence="1 2">
    <name type="scientific">Microlunatus parietis</name>
    <dbReference type="NCBI Taxonomy" id="682979"/>
    <lineage>
        <taxon>Bacteria</taxon>
        <taxon>Bacillati</taxon>
        <taxon>Actinomycetota</taxon>
        <taxon>Actinomycetes</taxon>
        <taxon>Propionibacteriales</taxon>
        <taxon>Propionibacteriaceae</taxon>
        <taxon>Microlunatus</taxon>
    </lineage>
</organism>
<dbReference type="InterPro" id="IPR029063">
    <property type="entry name" value="SAM-dependent_MTases_sf"/>
</dbReference>
<dbReference type="EMBL" id="JACCBU010000001">
    <property type="protein sequence ID" value="NYE74295.1"/>
    <property type="molecule type" value="Genomic_DNA"/>
</dbReference>
<sequence length="50" mass="5232">MIGVDPSPTMLGYARRQPGAEAVTWIDGDAAAVEPAGDDTRVLVISAYRA</sequence>
<dbReference type="Gene3D" id="3.40.50.150">
    <property type="entry name" value="Vaccinia Virus protein VP39"/>
    <property type="match status" value="1"/>
</dbReference>
<accession>A0A7Y9LEV6</accession>
<dbReference type="Proteomes" id="UP000569914">
    <property type="component" value="Unassembled WGS sequence"/>
</dbReference>
<dbReference type="SUPFAM" id="SSF53335">
    <property type="entry name" value="S-adenosyl-L-methionine-dependent methyltransferases"/>
    <property type="match status" value="1"/>
</dbReference>
<protein>
    <submittedName>
        <fullName evidence="1">Ubiquinone/menaquinone biosynthesis C-methylase UbiE</fullName>
    </submittedName>
</protein>
<keyword evidence="1" id="KW-0808">Transferase</keyword>
<dbReference type="GO" id="GO:0032259">
    <property type="term" value="P:methylation"/>
    <property type="evidence" value="ECO:0007669"/>
    <property type="project" value="UniProtKB-KW"/>
</dbReference>